<dbReference type="OrthoDB" id="668540at2759"/>
<dbReference type="InParanoid" id="A0A200Q043"/>
<dbReference type="PROSITE" id="PS50302">
    <property type="entry name" value="PUM"/>
    <property type="match status" value="1"/>
</dbReference>
<dbReference type="SUPFAM" id="SSF48371">
    <property type="entry name" value="ARM repeat"/>
    <property type="match status" value="1"/>
</dbReference>
<name>A0A200Q043_MACCD</name>
<evidence type="ECO:0000259" key="4">
    <source>
        <dbReference type="PROSITE" id="PS50303"/>
    </source>
</evidence>
<dbReference type="PROSITE" id="PS50303">
    <property type="entry name" value="PUM_HD"/>
    <property type="match status" value="1"/>
</dbReference>
<proteinExistence type="predicted"/>
<dbReference type="Gene3D" id="1.25.10.10">
    <property type="entry name" value="Leucine-rich Repeat Variant"/>
    <property type="match status" value="1"/>
</dbReference>
<accession>A0A200Q043</accession>
<dbReference type="GO" id="GO:0005737">
    <property type="term" value="C:cytoplasm"/>
    <property type="evidence" value="ECO:0007669"/>
    <property type="project" value="TreeGrafter"/>
</dbReference>
<sequence length="71" mass="7932">MLQGNYVSLSKHKYGSHVVEKCISTKNGLEYAVSELLRSSELIELAKDPSGNYVIQKALEITKTSDLKFVE</sequence>
<dbReference type="InterPro" id="IPR033133">
    <property type="entry name" value="PUM-HD"/>
</dbReference>
<dbReference type="PANTHER" id="PTHR12537:SF137">
    <property type="entry name" value="PUMILIO HOMOLOG 16-RELATED"/>
    <property type="match status" value="1"/>
</dbReference>
<evidence type="ECO:0000256" key="1">
    <source>
        <dbReference type="ARBA" id="ARBA00022737"/>
    </source>
</evidence>
<dbReference type="GO" id="GO:0003729">
    <property type="term" value="F:mRNA binding"/>
    <property type="evidence" value="ECO:0007669"/>
    <property type="project" value="TreeGrafter"/>
</dbReference>
<dbReference type="EMBL" id="MVGT01003502">
    <property type="protein sequence ID" value="OVA03831.1"/>
    <property type="molecule type" value="Genomic_DNA"/>
</dbReference>
<evidence type="ECO:0000313" key="6">
    <source>
        <dbReference type="Proteomes" id="UP000195402"/>
    </source>
</evidence>
<organism evidence="5 6">
    <name type="scientific">Macleaya cordata</name>
    <name type="common">Five-seeded plume-poppy</name>
    <name type="synonym">Bocconia cordata</name>
    <dbReference type="NCBI Taxonomy" id="56857"/>
    <lineage>
        <taxon>Eukaryota</taxon>
        <taxon>Viridiplantae</taxon>
        <taxon>Streptophyta</taxon>
        <taxon>Embryophyta</taxon>
        <taxon>Tracheophyta</taxon>
        <taxon>Spermatophyta</taxon>
        <taxon>Magnoliopsida</taxon>
        <taxon>Ranunculales</taxon>
        <taxon>Papaveraceae</taxon>
        <taxon>Papaveroideae</taxon>
        <taxon>Macleaya</taxon>
    </lineage>
</organism>
<protein>
    <submittedName>
        <fullName evidence="5">Pumilio RNA-binding repeat</fullName>
    </submittedName>
</protein>
<dbReference type="Proteomes" id="UP000195402">
    <property type="component" value="Unassembled WGS sequence"/>
</dbReference>
<comment type="caution">
    <text evidence="5">The sequence shown here is derived from an EMBL/GenBank/DDBJ whole genome shotgun (WGS) entry which is preliminary data.</text>
</comment>
<gene>
    <name evidence="5" type="ORF">BVC80_8675g22</name>
</gene>
<keyword evidence="6" id="KW-1185">Reference proteome</keyword>
<keyword evidence="1" id="KW-0677">Repeat</keyword>
<dbReference type="InterPro" id="IPR001313">
    <property type="entry name" value="Pumilio_RNA-bd_rpt"/>
</dbReference>
<dbReference type="PANTHER" id="PTHR12537">
    <property type="entry name" value="RNA BINDING PROTEIN PUMILIO-RELATED"/>
    <property type="match status" value="1"/>
</dbReference>
<reference evidence="5 6" key="1">
    <citation type="journal article" date="2017" name="Mol. Plant">
        <title>The Genome of Medicinal Plant Macleaya cordata Provides New Insights into Benzylisoquinoline Alkaloids Metabolism.</title>
        <authorList>
            <person name="Liu X."/>
            <person name="Liu Y."/>
            <person name="Huang P."/>
            <person name="Ma Y."/>
            <person name="Qing Z."/>
            <person name="Tang Q."/>
            <person name="Cao H."/>
            <person name="Cheng P."/>
            <person name="Zheng Y."/>
            <person name="Yuan Z."/>
            <person name="Zhou Y."/>
            <person name="Liu J."/>
            <person name="Tang Z."/>
            <person name="Zhuo Y."/>
            <person name="Zhang Y."/>
            <person name="Yu L."/>
            <person name="Huang J."/>
            <person name="Yang P."/>
            <person name="Peng Q."/>
            <person name="Zhang J."/>
            <person name="Jiang W."/>
            <person name="Zhang Z."/>
            <person name="Lin K."/>
            <person name="Ro D.K."/>
            <person name="Chen X."/>
            <person name="Xiong X."/>
            <person name="Shang Y."/>
            <person name="Huang S."/>
            <person name="Zeng J."/>
        </authorList>
    </citation>
    <scope>NUCLEOTIDE SEQUENCE [LARGE SCALE GENOMIC DNA]</scope>
    <source>
        <strain evidence="6">cv. BLH2017</strain>
        <tissue evidence="5">Root</tissue>
    </source>
</reference>
<dbReference type="GO" id="GO:0006417">
    <property type="term" value="P:regulation of translation"/>
    <property type="evidence" value="ECO:0007669"/>
    <property type="project" value="UniProtKB-KW"/>
</dbReference>
<evidence type="ECO:0000313" key="5">
    <source>
        <dbReference type="EMBL" id="OVA03831.1"/>
    </source>
</evidence>
<dbReference type="AlphaFoldDB" id="A0A200Q043"/>
<evidence type="ECO:0000256" key="2">
    <source>
        <dbReference type="ARBA" id="ARBA00022845"/>
    </source>
</evidence>
<feature type="repeat" description="Pumilio" evidence="3">
    <location>
        <begin position="35"/>
        <end position="71"/>
    </location>
</feature>
<dbReference type="InterPro" id="IPR016024">
    <property type="entry name" value="ARM-type_fold"/>
</dbReference>
<dbReference type="InterPro" id="IPR011989">
    <property type="entry name" value="ARM-like"/>
</dbReference>
<feature type="domain" description="PUM-HD" evidence="4">
    <location>
        <begin position="1"/>
        <end position="71"/>
    </location>
</feature>
<keyword evidence="2" id="KW-0810">Translation regulation</keyword>
<dbReference type="Pfam" id="PF00806">
    <property type="entry name" value="PUF"/>
    <property type="match status" value="2"/>
</dbReference>
<dbReference type="SMART" id="SM00025">
    <property type="entry name" value="Pumilio"/>
    <property type="match status" value="2"/>
</dbReference>
<dbReference type="STRING" id="56857.A0A200Q043"/>
<evidence type="ECO:0000256" key="3">
    <source>
        <dbReference type="PROSITE-ProRule" id="PRU00317"/>
    </source>
</evidence>